<gene>
    <name evidence="1" type="ORF">OTI717_LOCUS43059</name>
</gene>
<accession>A0A820K1N9</accession>
<dbReference type="AlphaFoldDB" id="A0A820K1N9"/>
<protein>
    <submittedName>
        <fullName evidence="1">Uncharacterized protein</fullName>
    </submittedName>
</protein>
<reference evidence="1" key="1">
    <citation type="submission" date="2021-02" db="EMBL/GenBank/DDBJ databases">
        <authorList>
            <person name="Nowell W R."/>
        </authorList>
    </citation>
    <scope>NUCLEOTIDE SEQUENCE</scope>
</reference>
<organism evidence="1 2">
    <name type="scientific">Rotaria sordida</name>
    <dbReference type="NCBI Taxonomy" id="392033"/>
    <lineage>
        <taxon>Eukaryota</taxon>
        <taxon>Metazoa</taxon>
        <taxon>Spiralia</taxon>
        <taxon>Gnathifera</taxon>
        <taxon>Rotifera</taxon>
        <taxon>Eurotatoria</taxon>
        <taxon>Bdelloidea</taxon>
        <taxon>Philodinida</taxon>
        <taxon>Philodinidae</taxon>
        <taxon>Rotaria</taxon>
    </lineage>
</organism>
<sequence length="56" mass="6393">LSFQPWGSKEEHINVFLVAGDFVQAFGVYNGTIELFDHTYVIENGFGVAENHYAKW</sequence>
<feature type="non-terminal residue" evidence="1">
    <location>
        <position position="1"/>
    </location>
</feature>
<dbReference type="EMBL" id="CAJOAX010057954">
    <property type="protein sequence ID" value="CAF4334265.1"/>
    <property type="molecule type" value="Genomic_DNA"/>
</dbReference>
<proteinExistence type="predicted"/>
<dbReference type="Proteomes" id="UP000663823">
    <property type="component" value="Unassembled WGS sequence"/>
</dbReference>
<evidence type="ECO:0000313" key="1">
    <source>
        <dbReference type="EMBL" id="CAF4334265.1"/>
    </source>
</evidence>
<evidence type="ECO:0000313" key="2">
    <source>
        <dbReference type="Proteomes" id="UP000663823"/>
    </source>
</evidence>
<dbReference type="Pfam" id="PF10974">
    <property type="entry name" value="DUF2804"/>
    <property type="match status" value="1"/>
</dbReference>
<name>A0A820K1N9_9BILA</name>
<comment type="caution">
    <text evidence="1">The sequence shown here is derived from an EMBL/GenBank/DDBJ whole genome shotgun (WGS) entry which is preliminary data.</text>
</comment>
<dbReference type="InterPro" id="IPR021243">
    <property type="entry name" value="DUF2804"/>
</dbReference>